<dbReference type="AlphaFoldDB" id="A0A8C1S8F3"/>
<dbReference type="FunFam" id="2.30.29.30:FF:000199">
    <property type="entry name" value="Arf-GAP with GTPase, ANK repeat and PH domain-containing protein 3"/>
    <property type="match status" value="1"/>
</dbReference>
<keyword evidence="7" id="KW-0472">Membrane</keyword>
<feature type="domain" description="PH" evidence="8">
    <location>
        <begin position="374"/>
        <end position="597"/>
    </location>
</feature>
<evidence type="ECO:0000256" key="6">
    <source>
        <dbReference type="SAM" id="MobiDB-lite"/>
    </source>
</evidence>
<dbReference type="SMART" id="SM00233">
    <property type="entry name" value="PH"/>
    <property type="match status" value="1"/>
</dbReference>
<dbReference type="SUPFAM" id="SSF50729">
    <property type="entry name" value="PH domain-like"/>
    <property type="match status" value="1"/>
</dbReference>
<keyword evidence="2" id="KW-0547">Nucleotide-binding</keyword>
<keyword evidence="4 5" id="KW-0040">ANK repeat</keyword>
<dbReference type="InterPro" id="IPR027417">
    <property type="entry name" value="P-loop_NTPase"/>
</dbReference>
<feature type="region of interest" description="Disordered" evidence="6">
    <location>
        <begin position="789"/>
        <end position="809"/>
    </location>
</feature>
<dbReference type="Gene3D" id="1.25.40.20">
    <property type="entry name" value="Ankyrin repeat-containing domain"/>
    <property type="match status" value="1"/>
</dbReference>
<feature type="region of interest" description="Disordered" evidence="6">
    <location>
        <begin position="434"/>
        <end position="477"/>
    </location>
</feature>
<accession>A0A8C1S8F3</accession>
<protein>
    <submittedName>
        <fullName evidence="9">ArfGAP with GTPase domain, ankyrin repeat and PH domain 1</fullName>
    </submittedName>
</protein>
<keyword evidence="7" id="KW-0812">Transmembrane</keyword>
<dbReference type="InterPro" id="IPR001806">
    <property type="entry name" value="Small_GTPase"/>
</dbReference>
<dbReference type="SMART" id="SM00174">
    <property type="entry name" value="RHO"/>
    <property type="match status" value="1"/>
</dbReference>
<sequence>TFFPVGNVQRKEQDCISGSIGRDHIANMNYQQHLANSAAIRAEIQRFESVHPNIYSIYELLERVEDPLLQNQIREHVIAIEDAFVNSQEWTLSRSVPELKVGIVGNLASGKSALVHRYLTGTYVQEESPEGGRFKKEIVVDGQSFLLLIRDEGGPPEAQFALWVDAVIFVFSLEDEISFQTVYHYYSRMANYRNTAEVPLVLVGTQDAISAANPRVIDDTRARKLSNDLKRCTYYETCATYGLNVERVFQDVAQKIVATRKKQQLSIGPCKSLPNSPSHSSVCAAPVSAVHISQTSNGGGSLSDYSSSVPSTPSTSQKELRIDVPQTSNTPTPVRKQSKRRSNLFTSRKGSEPDREKKGLDGRADSIGSGRAIPIKQGMLLKRSGKSLNKEWKKKYVTLCDNGVLTYHPSLHDYMQNVHGKEIDLLRTTVKVPGKRPPRAISTCAAPSPKTNGLTKDMSSMQLGQTPGSVTSSSSASQMASGISLMSFNSRPDGMHQRSYSVSSADQWSDATTGLGDSVCSSPSISSTTSPKMDPPPSPHANRKKHRRKKSTSNFKVDGFSGTAEGTSFLCTTSSVVFSSSQICNFKTFLQTFCHAFTFFFFFFFFLFECFCFLNTFNCLFVSRSKHATGVNHVLTARVCFLCVCAFREERERWIRAKYEQKLFLASLTCTELTLGQQLLRATAEEDLRIVVILLAHGSRDEVNETCGEGDGRTALHLACRKGNVVITQLLLWYGVDIMARDAHGNTALAYARQANSQECMDVLLQYGCPDERYPLMATPNLSQEPENFTLSPCASGLPSNHSDTDFSV</sequence>
<evidence type="ECO:0000256" key="2">
    <source>
        <dbReference type="ARBA" id="ARBA00022741"/>
    </source>
</evidence>
<evidence type="ECO:0000259" key="8">
    <source>
        <dbReference type="SMART" id="SM00233"/>
    </source>
</evidence>
<feature type="compositionally biased region" description="Basic residues" evidence="6">
    <location>
        <begin position="541"/>
        <end position="551"/>
    </location>
</feature>
<keyword evidence="7" id="KW-1133">Transmembrane helix</keyword>
<dbReference type="InterPro" id="IPR001849">
    <property type="entry name" value="PH_domain"/>
</dbReference>
<dbReference type="PANTHER" id="PTHR45819">
    <property type="entry name" value="CENTAURIN-GAMMA-1A"/>
    <property type="match status" value="1"/>
</dbReference>
<evidence type="ECO:0000256" key="4">
    <source>
        <dbReference type="ARBA" id="ARBA00023043"/>
    </source>
</evidence>
<feature type="transmembrane region" description="Helical" evidence="7">
    <location>
        <begin position="596"/>
        <end position="617"/>
    </location>
</feature>
<dbReference type="Pfam" id="PF00071">
    <property type="entry name" value="Ras"/>
    <property type="match status" value="1"/>
</dbReference>
<dbReference type="CDD" id="cd04103">
    <property type="entry name" value="Centaurin_gamma"/>
    <property type="match status" value="1"/>
</dbReference>
<dbReference type="GO" id="GO:0005525">
    <property type="term" value="F:GTP binding"/>
    <property type="evidence" value="ECO:0007669"/>
    <property type="project" value="InterPro"/>
</dbReference>
<keyword evidence="3" id="KW-0863">Zinc-finger</keyword>
<evidence type="ECO:0000256" key="5">
    <source>
        <dbReference type="PROSITE-ProRule" id="PRU00023"/>
    </source>
</evidence>
<dbReference type="PROSITE" id="PS51421">
    <property type="entry name" value="RAS"/>
    <property type="match status" value="1"/>
</dbReference>
<feature type="compositionally biased region" description="Low complexity" evidence="6">
    <location>
        <begin position="302"/>
        <end position="316"/>
    </location>
</feature>
<reference evidence="9" key="1">
    <citation type="submission" date="2025-08" db="UniProtKB">
        <authorList>
            <consortium name="Ensembl"/>
        </authorList>
    </citation>
    <scope>IDENTIFICATION</scope>
</reference>
<dbReference type="FunFam" id="1.25.40.20:FF:000027">
    <property type="entry name" value="Arf-GAP with GTPase, ANK repeat and PH domain-containing protein 1"/>
    <property type="match status" value="1"/>
</dbReference>
<feature type="region of interest" description="Disordered" evidence="6">
    <location>
        <begin position="513"/>
        <end position="556"/>
    </location>
</feature>
<dbReference type="GO" id="GO:0003924">
    <property type="term" value="F:GTPase activity"/>
    <property type="evidence" value="ECO:0007669"/>
    <property type="project" value="InterPro"/>
</dbReference>
<evidence type="ECO:0000256" key="1">
    <source>
        <dbReference type="ARBA" id="ARBA00022737"/>
    </source>
</evidence>
<feature type="compositionally biased region" description="Polar residues" evidence="6">
    <location>
        <begin position="449"/>
        <end position="468"/>
    </location>
</feature>
<dbReference type="Gene3D" id="3.40.50.300">
    <property type="entry name" value="P-loop containing nucleotide triphosphate hydrolases"/>
    <property type="match status" value="1"/>
</dbReference>
<dbReference type="InterPro" id="IPR002110">
    <property type="entry name" value="Ankyrin_rpt"/>
</dbReference>
<dbReference type="Pfam" id="PF12796">
    <property type="entry name" value="Ank_2"/>
    <property type="match status" value="1"/>
</dbReference>
<dbReference type="GO" id="GO:0008270">
    <property type="term" value="F:zinc ion binding"/>
    <property type="evidence" value="ECO:0007669"/>
    <property type="project" value="UniProtKB-KW"/>
</dbReference>
<evidence type="ECO:0000256" key="7">
    <source>
        <dbReference type="SAM" id="Phobius"/>
    </source>
</evidence>
<feature type="region of interest" description="Disordered" evidence="6">
    <location>
        <begin position="295"/>
        <end position="370"/>
    </location>
</feature>
<dbReference type="PANTHER" id="PTHR45819:SF1">
    <property type="entry name" value="ARF-GAP WITH GTPASE, ANK REPEAT AND PH DOMAIN-CONTAINING PROTEIN 1"/>
    <property type="match status" value="1"/>
</dbReference>
<keyword evidence="3" id="KW-0862">Zinc</keyword>
<dbReference type="InterPro" id="IPR036770">
    <property type="entry name" value="Ankyrin_rpt-contain_sf"/>
</dbReference>
<dbReference type="SMART" id="SM00173">
    <property type="entry name" value="RAS"/>
    <property type="match status" value="1"/>
</dbReference>
<feature type="compositionally biased region" description="Low complexity" evidence="6">
    <location>
        <begin position="521"/>
        <end position="531"/>
    </location>
</feature>
<organism evidence="9 10">
    <name type="scientific">Cyprinus carpio</name>
    <name type="common">Common carp</name>
    <dbReference type="NCBI Taxonomy" id="7962"/>
    <lineage>
        <taxon>Eukaryota</taxon>
        <taxon>Metazoa</taxon>
        <taxon>Chordata</taxon>
        <taxon>Craniata</taxon>
        <taxon>Vertebrata</taxon>
        <taxon>Euteleostomi</taxon>
        <taxon>Actinopterygii</taxon>
        <taxon>Neopterygii</taxon>
        <taxon>Teleostei</taxon>
        <taxon>Ostariophysi</taxon>
        <taxon>Cypriniformes</taxon>
        <taxon>Cyprinidae</taxon>
        <taxon>Cyprininae</taxon>
        <taxon>Cyprinus</taxon>
    </lineage>
</organism>
<proteinExistence type="predicted"/>
<evidence type="ECO:0000256" key="3">
    <source>
        <dbReference type="ARBA" id="ARBA00022771"/>
    </source>
</evidence>
<keyword evidence="3" id="KW-0479">Metal-binding</keyword>
<dbReference type="SUPFAM" id="SSF48403">
    <property type="entry name" value="Ankyrin repeat"/>
    <property type="match status" value="1"/>
</dbReference>
<dbReference type="FunFam" id="3.40.50.300:FF:000178">
    <property type="entry name" value="Arf-GAP with GTPase, ANK repeat and PH domain-containing protein 1"/>
    <property type="match status" value="1"/>
</dbReference>
<dbReference type="SMART" id="SM00248">
    <property type="entry name" value="ANK"/>
    <property type="match status" value="2"/>
</dbReference>
<dbReference type="PROSITE" id="PS51419">
    <property type="entry name" value="RAB"/>
    <property type="match status" value="1"/>
</dbReference>
<evidence type="ECO:0000313" key="9">
    <source>
        <dbReference type="Ensembl" id="ENSCCRP00015003829.1"/>
    </source>
</evidence>
<dbReference type="CDD" id="cd01250">
    <property type="entry name" value="PH_AGAP"/>
    <property type="match status" value="1"/>
</dbReference>
<dbReference type="PRINTS" id="PR00449">
    <property type="entry name" value="RASTRNSFRMNG"/>
</dbReference>
<dbReference type="Gene3D" id="2.30.29.30">
    <property type="entry name" value="Pleckstrin-homology domain (PH domain)/Phosphotyrosine-binding domain (PTB)"/>
    <property type="match status" value="1"/>
</dbReference>
<dbReference type="Proteomes" id="UP000694700">
    <property type="component" value="Unplaced"/>
</dbReference>
<feature type="compositionally biased region" description="Basic and acidic residues" evidence="6">
    <location>
        <begin position="349"/>
        <end position="364"/>
    </location>
</feature>
<evidence type="ECO:0000313" key="10">
    <source>
        <dbReference type="Proteomes" id="UP000694700"/>
    </source>
</evidence>
<feature type="repeat" description="ANK" evidence="5">
    <location>
        <begin position="711"/>
        <end position="743"/>
    </location>
</feature>
<dbReference type="InterPro" id="IPR051282">
    <property type="entry name" value="Arf-GAP_GTPase_ANK_PH"/>
</dbReference>
<dbReference type="SMART" id="SM00175">
    <property type="entry name" value="RAB"/>
    <property type="match status" value="1"/>
</dbReference>
<dbReference type="GO" id="GO:0005096">
    <property type="term" value="F:GTPase activator activity"/>
    <property type="evidence" value="ECO:0007669"/>
    <property type="project" value="TreeGrafter"/>
</dbReference>
<name>A0A8C1S8F3_CYPCA</name>
<dbReference type="Ensembl" id="ENSCCRT00015004001.1">
    <property type="protein sequence ID" value="ENSCCRP00015003829.1"/>
    <property type="gene ID" value="ENSCCRG00015000994.1"/>
</dbReference>
<dbReference type="PROSITE" id="PS50297">
    <property type="entry name" value="ANK_REP_REGION"/>
    <property type="match status" value="1"/>
</dbReference>
<dbReference type="InterPro" id="IPR011993">
    <property type="entry name" value="PH-like_dom_sf"/>
</dbReference>
<keyword evidence="1" id="KW-0677">Repeat</keyword>
<dbReference type="SUPFAM" id="SSF52540">
    <property type="entry name" value="P-loop containing nucleoside triphosphate hydrolases"/>
    <property type="match status" value="1"/>
</dbReference>
<dbReference type="PROSITE" id="PS50088">
    <property type="entry name" value="ANK_REPEAT"/>
    <property type="match status" value="1"/>
</dbReference>